<dbReference type="Gene3D" id="1.25.40.10">
    <property type="entry name" value="Tetratricopeptide repeat domain"/>
    <property type="match status" value="2"/>
</dbReference>
<evidence type="ECO:0008006" key="3">
    <source>
        <dbReference type="Google" id="ProtNLM"/>
    </source>
</evidence>
<gene>
    <name evidence="2" type="ORF">MNBD_GAMMA18-1874</name>
</gene>
<accession>A0A3B0ZUI4</accession>
<dbReference type="SUPFAM" id="SSF48452">
    <property type="entry name" value="TPR-like"/>
    <property type="match status" value="1"/>
</dbReference>
<dbReference type="AlphaFoldDB" id="A0A3B0ZUI4"/>
<feature type="coiled-coil region" evidence="1">
    <location>
        <begin position="427"/>
        <end position="454"/>
    </location>
</feature>
<protein>
    <recommendedName>
        <fullName evidence="3">Tetratricopeptide repeat protein</fullName>
    </recommendedName>
</protein>
<proteinExistence type="predicted"/>
<name>A0A3B0ZUI4_9ZZZZ</name>
<sequence>MTIVSRFFSLSLISLWCCGILVAGTEVKWKDVEDPILGDALFHLYQDKNLSGIIQLSADRQLGRVKLQKEEAELALTMLNLAYGLHREAASNLVTIQKRGNINKDISNHIWFYIAKIRYQRGYFAMAESALSQISGALPWELEQDLQLFMALLLMDRGEFLSASKVLDQIKGNTGAVPFARFNSAVSLMQNEELEKALATLQRVSDIKFTTEQEKYLRDRANIYLGYYQLLDEENPEKSIAYFEKVHLHGVESNEALLGLGWAHYALEQYEQALVSWAELSTRNASDPNVQEAMVAVPFTLAKNKSYASSAELYNRALDTFYAEVKHIDNTIASVKKGAFFDKLLTDISEGEKGWNGDVYSLPKSRESYYFTQMLARHDYQEALKNYRDLRYLQSKLNDWRHDLKTFDDTNHYWIDNLLNRAKNFGQQQFEQSAKQLKNTRVQLMSQIAEIEAGRDAMALASDKEQRQLAKVIELKASLELGASRNPNVKQQRRQLSLAERQILWGIHSQFSSRLRKAKLDLDEVVKSIEQSSKRNEAFGGVAAQAVAHARTFDDKISQANGRINTLQPQISHAIKETEAHLINIAVVALEERQTQLKAFIAQVSFSVGVSYDRGQ</sequence>
<keyword evidence="1" id="KW-0175">Coiled coil</keyword>
<dbReference type="InterPro" id="IPR011990">
    <property type="entry name" value="TPR-like_helical_dom_sf"/>
</dbReference>
<dbReference type="Pfam" id="PF13432">
    <property type="entry name" value="TPR_16"/>
    <property type="match status" value="1"/>
</dbReference>
<dbReference type="EMBL" id="UOFP01000040">
    <property type="protein sequence ID" value="VAW84306.1"/>
    <property type="molecule type" value="Genomic_DNA"/>
</dbReference>
<reference evidence="2" key="1">
    <citation type="submission" date="2018-06" db="EMBL/GenBank/DDBJ databases">
        <authorList>
            <person name="Zhirakovskaya E."/>
        </authorList>
    </citation>
    <scope>NUCLEOTIDE SEQUENCE</scope>
</reference>
<evidence type="ECO:0000313" key="2">
    <source>
        <dbReference type="EMBL" id="VAW84306.1"/>
    </source>
</evidence>
<evidence type="ECO:0000256" key="1">
    <source>
        <dbReference type="SAM" id="Coils"/>
    </source>
</evidence>
<organism evidence="2">
    <name type="scientific">hydrothermal vent metagenome</name>
    <dbReference type="NCBI Taxonomy" id="652676"/>
    <lineage>
        <taxon>unclassified sequences</taxon>
        <taxon>metagenomes</taxon>
        <taxon>ecological metagenomes</taxon>
    </lineage>
</organism>